<dbReference type="GO" id="GO:0003700">
    <property type="term" value="F:DNA-binding transcription factor activity"/>
    <property type="evidence" value="ECO:0007669"/>
    <property type="project" value="TreeGrafter"/>
</dbReference>
<dbReference type="Pfam" id="PF00356">
    <property type="entry name" value="LacI"/>
    <property type="match status" value="1"/>
</dbReference>
<name>A0A6L5YFC0_9FIRM</name>
<dbReference type="PANTHER" id="PTHR30146:SF109">
    <property type="entry name" value="HTH-TYPE TRANSCRIPTIONAL REGULATOR GALS"/>
    <property type="match status" value="1"/>
</dbReference>
<dbReference type="InterPro" id="IPR046335">
    <property type="entry name" value="LacI/GalR-like_sensor"/>
</dbReference>
<evidence type="ECO:0000256" key="1">
    <source>
        <dbReference type="ARBA" id="ARBA00023015"/>
    </source>
</evidence>
<organism evidence="6 7">
    <name type="scientific">Waltera intestinalis</name>
    <dbReference type="NCBI Taxonomy" id="2606635"/>
    <lineage>
        <taxon>Bacteria</taxon>
        <taxon>Bacillati</taxon>
        <taxon>Bacillota</taxon>
        <taxon>Clostridia</taxon>
        <taxon>Lachnospirales</taxon>
        <taxon>Lachnospiraceae</taxon>
        <taxon>Waltera</taxon>
    </lineage>
</organism>
<dbReference type="CDD" id="cd01392">
    <property type="entry name" value="HTH_LacI"/>
    <property type="match status" value="1"/>
</dbReference>
<evidence type="ECO:0000256" key="2">
    <source>
        <dbReference type="ARBA" id="ARBA00023125"/>
    </source>
</evidence>
<accession>A0A6L5YFC0</accession>
<comment type="caution">
    <text evidence="6">The sequence shown here is derived from an EMBL/GenBank/DDBJ whole genome shotgun (WGS) entry which is preliminary data.</text>
</comment>
<evidence type="ECO:0000259" key="5">
    <source>
        <dbReference type="PROSITE" id="PS50943"/>
    </source>
</evidence>
<dbReference type="PANTHER" id="PTHR30146">
    <property type="entry name" value="LACI-RELATED TRANSCRIPTIONAL REPRESSOR"/>
    <property type="match status" value="1"/>
</dbReference>
<dbReference type="Gene3D" id="3.40.50.2300">
    <property type="match status" value="2"/>
</dbReference>
<keyword evidence="1" id="KW-0805">Transcription regulation</keyword>
<dbReference type="SUPFAM" id="SSF47413">
    <property type="entry name" value="lambda repressor-like DNA-binding domains"/>
    <property type="match status" value="1"/>
</dbReference>
<evidence type="ECO:0000313" key="6">
    <source>
        <dbReference type="EMBL" id="MST56678.1"/>
    </source>
</evidence>
<keyword evidence="2" id="KW-0238">DNA-binding</keyword>
<feature type="domain" description="HTH cro/C1-type" evidence="5">
    <location>
        <begin position="1"/>
        <end position="49"/>
    </location>
</feature>
<dbReference type="Proteomes" id="UP000476055">
    <property type="component" value="Unassembled WGS sequence"/>
</dbReference>
<gene>
    <name evidence="6" type="ORF">FYJ59_00165</name>
</gene>
<dbReference type="EMBL" id="VUMU01000001">
    <property type="protein sequence ID" value="MST56678.1"/>
    <property type="molecule type" value="Genomic_DNA"/>
</dbReference>
<dbReference type="RefSeq" id="WP_118550656.1">
    <property type="nucleotide sequence ID" value="NZ_DAWCKG010000124.1"/>
</dbReference>
<dbReference type="InterPro" id="IPR001387">
    <property type="entry name" value="Cro/C1-type_HTH"/>
</dbReference>
<dbReference type="PRINTS" id="PR00036">
    <property type="entry name" value="HTHLACI"/>
</dbReference>
<keyword evidence="3" id="KW-0804">Transcription</keyword>
<protein>
    <submittedName>
        <fullName evidence="6">LacI family transcriptional regulator</fullName>
    </submittedName>
</protein>
<dbReference type="CDD" id="cd06267">
    <property type="entry name" value="PBP1_LacI_sugar_binding-like"/>
    <property type="match status" value="1"/>
</dbReference>
<evidence type="ECO:0000259" key="4">
    <source>
        <dbReference type="PROSITE" id="PS50932"/>
    </source>
</evidence>
<dbReference type="GO" id="GO:0000976">
    <property type="term" value="F:transcription cis-regulatory region binding"/>
    <property type="evidence" value="ECO:0007669"/>
    <property type="project" value="TreeGrafter"/>
</dbReference>
<sequence>MTIYDISEKAGVSIATVSRVLNGSNNVSEKTKKKVLDVINQYEYTPNAFARGLGLNTMKTIGIMCADSSDLYLAKAIYYIEQKLRANGYDSILCCTGYDLATKASSMNLLITKKVDGIILVGSNFIYEKEEDNKYITDASAQVPVMLLNAAMDAPNVYSVVSDDFTSMYDATMEMIRSGVEDILYFYNSTSYSGKKKLAGYRAAMEEKGLLTNGSFLQLYQGSHEDIPAMADQLKKLHAKGISFHGVIAADDSLALGALKYGREMGLRIPEDLSIIGYNNSMLVSCCDPELTSIDNKLETLCQHLITTLMGVLEGNEMPKKTVFSGELVKRGTTK</sequence>
<dbReference type="InterPro" id="IPR010982">
    <property type="entry name" value="Lambda_DNA-bd_dom_sf"/>
</dbReference>
<reference evidence="6 7" key="1">
    <citation type="submission" date="2019-08" db="EMBL/GenBank/DDBJ databases">
        <title>In-depth cultivation of the pig gut microbiome towards novel bacterial diversity and tailored functional studies.</title>
        <authorList>
            <person name="Wylensek D."/>
            <person name="Hitch T.C.A."/>
            <person name="Clavel T."/>
        </authorList>
    </citation>
    <scope>NUCLEOTIDE SEQUENCE [LARGE SCALE GENOMIC DNA]</scope>
    <source>
        <strain evidence="6 7">WCA3-601-WT-6H</strain>
    </source>
</reference>
<dbReference type="PROSITE" id="PS50932">
    <property type="entry name" value="HTH_LACI_2"/>
    <property type="match status" value="1"/>
</dbReference>
<dbReference type="Gene3D" id="1.10.260.40">
    <property type="entry name" value="lambda repressor-like DNA-binding domains"/>
    <property type="match status" value="1"/>
</dbReference>
<evidence type="ECO:0000256" key="3">
    <source>
        <dbReference type="ARBA" id="ARBA00023163"/>
    </source>
</evidence>
<keyword evidence="7" id="KW-1185">Reference proteome</keyword>
<feature type="domain" description="HTH lacI-type" evidence="4">
    <location>
        <begin position="1"/>
        <end position="55"/>
    </location>
</feature>
<dbReference type="PROSITE" id="PS50943">
    <property type="entry name" value="HTH_CROC1"/>
    <property type="match status" value="1"/>
</dbReference>
<dbReference type="SMART" id="SM00354">
    <property type="entry name" value="HTH_LACI"/>
    <property type="match status" value="1"/>
</dbReference>
<dbReference type="InterPro" id="IPR028082">
    <property type="entry name" value="Peripla_BP_I"/>
</dbReference>
<dbReference type="InterPro" id="IPR000843">
    <property type="entry name" value="HTH_LacI"/>
</dbReference>
<dbReference type="AlphaFoldDB" id="A0A6L5YFC0"/>
<evidence type="ECO:0000313" key="7">
    <source>
        <dbReference type="Proteomes" id="UP000476055"/>
    </source>
</evidence>
<proteinExistence type="predicted"/>
<dbReference type="SUPFAM" id="SSF53822">
    <property type="entry name" value="Periplasmic binding protein-like I"/>
    <property type="match status" value="1"/>
</dbReference>
<dbReference type="Pfam" id="PF13377">
    <property type="entry name" value="Peripla_BP_3"/>
    <property type="match status" value="1"/>
</dbReference>